<dbReference type="EMBL" id="VCQT01000027">
    <property type="protein sequence ID" value="TMW13078.1"/>
    <property type="molecule type" value="Genomic_DNA"/>
</dbReference>
<keyword evidence="1" id="KW-0472">Membrane</keyword>
<keyword evidence="1" id="KW-1133">Transmembrane helix</keyword>
<dbReference type="Proteomes" id="UP000739180">
    <property type="component" value="Unassembled WGS sequence"/>
</dbReference>
<comment type="caution">
    <text evidence="2">The sequence shown here is derived from an EMBL/GenBank/DDBJ whole genome shotgun (WGS) entry which is preliminary data.</text>
</comment>
<sequence length="106" mass="11956">MIDQISAFWLIFIASTAVSAVIFIVLRRRRVFVSDRACIYMGAAVSIYLLNFLPVLTEGKLISYDDGRKIGSLDILGFTILASLVLFWVAVLSERSLKKKLDKQKK</sequence>
<feature type="transmembrane region" description="Helical" evidence="1">
    <location>
        <begin position="38"/>
        <end position="55"/>
    </location>
</feature>
<accession>A0ABY2XN01</accession>
<gene>
    <name evidence="2" type="ORF">FGS76_08415</name>
</gene>
<protein>
    <submittedName>
        <fullName evidence="2">Uncharacterized protein</fullName>
    </submittedName>
</protein>
<keyword evidence="1" id="KW-0812">Transmembrane</keyword>
<keyword evidence="3" id="KW-1185">Reference proteome</keyword>
<evidence type="ECO:0000313" key="3">
    <source>
        <dbReference type="Proteomes" id="UP000739180"/>
    </source>
</evidence>
<name>A0ABY2XN01_9GAMM</name>
<dbReference type="RefSeq" id="WP_138772182.1">
    <property type="nucleotide sequence ID" value="NZ_JBHSSX010000056.1"/>
</dbReference>
<proteinExistence type="predicted"/>
<evidence type="ECO:0000313" key="2">
    <source>
        <dbReference type="EMBL" id="TMW13078.1"/>
    </source>
</evidence>
<reference evidence="2 3" key="1">
    <citation type="submission" date="2019-05" db="EMBL/GenBank/DDBJ databases">
        <title>Genome of Alcanivorax gelatiniphagus, an oil degrading marine bacteria.</title>
        <authorList>
            <person name="Kwon K.K."/>
        </authorList>
    </citation>
    <scope>NUCLEOTIDE SEQUENCE [LARGE SCALE GENOMIC DNA]</scope>
    <source>
        <strain evidence="2 3">MEBiC 08158</strain>
    </source>
</reference>
<organism evidence="2 3">
    <name type="scientific">Alloalcanivorax gelatiniphagus</name>
    <dbReference type="NCBI Taxonomy" id="1194167"/>
    <lineage>
        <taxon>Bacteria</taxon>
        <taxon>Pseudomonadati</taxon>
        <taxon>Pseudomonadota</taxon>
        <taxon>Gammaproteobacteria</taxon>
        <taxon>Oceanospirillales</taxon>
        <taxon>Alcanivoracaceae</taxon>
        <taxon>Alloalcanivorax</taxon>
    </lineage>
</organism>
<feature type="transmembrane region" description="Helical" evidence="1">
    <location>
        <begin position="75"/>
        <end position="93"/>
    </location>
</feature>
<feature type="transmembrane region" description="Helical" evidence="1">
    <location>
        <begin position="6"/>
        <end position="26"/>
    </location>
</feature>
<evidence type="ECO:0000256" key="1">
    <source>
        <dbReference type="SAM" id="Phobius"/>
    </source>
</evidence>